<name>A0ABP6FHL9_9ACTN</name>
<proteinExistence type="predicted"/>
<evidence type="ECO:0000313" key="1">
    <source>
        <dbReference type="EMBL" id="GAA2692505.1"/>
    </source>
</evidence>
<keyword evidence="2" id="KW-1185">Reference proteome</keyword>
<dbReference type="Proteomes" id="UP001501666">
    <property type="component" value="Unassembled WGS sequence"/>
</dbReference>
<evidence type="ECO:0000313" key="2">
    <source>
        <dbReference type="Proteomes" id="UP001501666"/>
    </source>
</evidence>
<accession>A0ABP6FHL9</accession>
<organism evidence="1 2">
    <name type="scientific">Nonomuraea recticatena</name>
    <dbReference type="NCBI Taxonomy" id="46178"/>
    <lineage>
        <taxon>Bacteria</taxon>
        <taxon>Bacillati</taxon>
        <taxon>Actinomycetota</taxon>
        <taxon>Actinomycetes</taxon>
        <taxon>Streptosporangiales</taxon>
        <taxon>Streptosporangiaceae</taxon>
        <taxon>Nonomuraea</taxon>
    </lineage>
</organism>
<protein>
    <submittedName>
        <fullName evidence="1">Uncharacterized protein</fullName>
    </submittedName>
</protein>
<sequence length="51" mass="5678">MVQDPRLPARQAMTLHHARLMFADRHPHAGGPAYLENEQGFEVELVGGVRA</sequence>
<comment type="caution">
    <text evidence="1">The sequence shown here is derived from an EMBL/GenBank/DDBJ whole genome shotgun (WGS) entry which is preliminary data.</text>
</comment>
<gene>
    <name evidence="1" type="ORF">GCM10010412_083440</name>
</gene>
<reference evidence="2" key="1">
    <citation type="journal article" date="2019" name="Int. J. Syst. Evol. Microbiol.">
        <title>The Global Catalogue of Microorganisms (GCM) 10K type strain sequencing project: providing services to taxonomists for standard genome sequencing and annotation.</title>
        <authorList>
            <consortium name="The Broad Institute Genomics Platform"/>
            <consortium name="The Broad Institute Genome Sequencing Center for Infectious Disease"/>
            <person name="Wu L."/>
            <person name="Ma J."/>
        </authorList>
    </citation>
    <scope>NUCLEOTIDE SEQUENCE [LARGE SCALE GENOMIC DNA]</scope>
    <source>
        <strain evidence="2">JCM 6835</strain>
    </source>
</reference>
<dbReference type="EMBL" id="BAAATE010000035">
    <property type="protein sequence ID" value="GAA2692505.1"/>
    <property type="molecule type" value="Genomic_DNA"/>
</dbReference>